<reference evidence="2 3" key="1">
    <citation type="submission" date="2017-08" db="EMBL/GenBank/DDBJ databases">
        <title>Identification and genetic characteristics of simultaneous BTEX- and naphthalene-degrading Paraburkholderia sp. BN5 isolated from petroleum-contaminated soil.</title>
        <authorList>
            <person name="Lee Y."/>
            <person name="Jeon C.O."/>
        </authorList>
    </citation>
    <scope>NUCLEOTIDE SEQUENCE [LARGE SCALE GENOMIC DNA]</scope>
    <source>
        <strain evidence="2 3">BN5</strain>
    </source>
</reference>
<gene>
    <name evidence="2" type="ORF">CJU94_17570</name>
</gene>
<feature type="region of interest" description="Disordered" evidence="1">
    <location>
        <begin position="113"/>
        <end position="135"/>
    </location>
</feature>
<dbReference type="OrthoDB" id="9071914at2"/>
<evidence type="ECO:0000256" key="1">
    <source>
        <dbReference type="SAM" id="MobiDB-lite"/>
    </source>
</evidence>
<dbReference type="AlphaFoldDB" id="A0A248VLB6"/>
<feature type="compositionally biased region" description="Basic and acidic residues" evidence="1">
    <location>
        <begin position="114"/>
        <end position="123"/>
    </location>
</feature>
<dbReference type="Proteomes" id="UP000215158">
    <property type="component" value="Chromosome 1"/>
</dbReference>
<dbReference type="KEGG" id="parb:CJU94_17570"/>
<keyword evidence="3" id="KW-1185">Reference proteome</keyword>
<sequence length="135" mass="15067">MAFIPFVVHDSDNDQFAFDAPKEDTRYTTTFKIGTTVQIANFRTTVSRCHSGHYYPASQINAVLTGKAIDLDCEDTKDGIIQNKTRRTYLTEYGIGLSRSLATSTAKFDWTNSDFEKDGEKAPARFGKPASDKPI</sequence>
<accession>A0A248VLB6</accession>
<name>A0A248VLB6_9BURK</name>
<protein>
    <submittedName>
        <fullName evidence="2">Uncharacterized protein</fullName>
    </submittedName>
</protein>
<evidence type="ECO:0000313" key="2">
    <source>
        <dbReference type="EMBL" id="ASV99788.1"/>
    </source>
</evidence>
<evidence type="ECO:0000313" key="3">
    <source>
        <dbReference type="Proteomes" id="UP000215158"/>
    </source>
</evidence>
<proteinExistence type="predicted"/>
<dbReference type="EMBL" id="CP022989">
    <property type="protein sequence ID" value="ASV99788.1"/>
    <property type="molecule type" value="Genomic_DNA"/>
</dbReference>
<dbReference type="RefSeq" id="WP_095419774.1">
    <property type="nucleotide sequence ID" value="NZ_CP022989.1"/>
</dbReference>
<organism evidence="2 3">
    <name type="scientific">Paraburkholderia aromaticivorans</name>
    <dbReference type="NCBI Taxonomy" id="2026199"/>
    <lineage>
        <taxon>Bacteria</taxon>
        <taxon>Pseudomonadati</taxon>
        <taxon>Pseudomonadota</taxon>
        <taxon>Betaproteobacteria</taxon>
        <taxon>Burkholderiales</taxon>
        <taxon>Burkholderiaceae</taxon>
        <taxon>Paraburkholderia</taxon>
    </lineage>
</organism>